<name>A0ACD3AJZ0_9AGAR</name>
<reference evidence="1 2" key="1">
    <citation type="journal article" date="2019" name="Nat. Ecol. Evol.">
        <title>Megaphylogeny resolves global patterns of mushroom evolution.</title>
        <authorList>
            <person name="Varga T."/>
            <person name="Krizsan K."/>
            <person name="Foldi C."/>
            <person name="Dima B."/>
            <person name="Sanchez-Garcia M."/>
            <person name="Sanchez-Ramirez S."/>
            <person name="Szollosi G.J."/>
            <person name="Szarkandi J.G."/>
            <person name="Papp V."/>
            <person name="Albert L."/>
            <person name="Andreopoulos W."/>
            <person name="Angelini C."/>
            <person name="Antonin V."/>
            <person name="Barry K.W."/>
            <person name="Bougher N.L."/>
            <person name="Buchanan P."/>
            <person name="Buyck B."/>
            <person name="Bense V."/>
            <person name="Catcheside P."/>
            <person name="Chovatia M."/>
            <person name="Cooper J."/>
            <person name="Damon W."/>
            <person name="Desjardin D."/>
            <person name="Finy P."/>
            <person name="Geml J."/>
            <person name="Haridas S."/>
            <person name="Hughes K."/>
            <person name="Justo A."/>
            <person name="Karasinski D."/>
            <person name="Kautmanova I."/>
            <person name="Kiss B."/>
            <person name="Kocsube S."/>
            <person name="Kotiranta H."/>
            <person name="LaButti K.M."/>
            <person name="Lechner B.E."/>
            <person name="Liimatainen K."/>
            <person name="Lipzen A."/>
            <person name="Lukacs Z."/>
            <person name="Mihaltcheva S."/>
            <person name="Morgado L.N."/>
            <person name="Niskanen T."/>
            <person name="Noordeloos M.E."/>
            <person name="Ohm R.A."/>
            <person name="Ortiz-Santana B."/>
            <person name="Ovrebo C."/>
            <person name="Racz N."/>
            <person name="Riley R."/>
            <person name="Savchenko A."/>
            <person name="Shiryaev A."/>
            <person name="Soop K."/>
            <person name="Spirin V."/>
            <person name="Szebenyi C."/>
            <person name="Tomsovsky M."/>
            <person name="Tulloss R.E."/>
            <person name="Uehling J."/>
            <person name="Grigoriev I.V."/>
            <person name="Vagvolgyi C."/>
            <person name="Papp T."/>
            <person name="Martin F.M."/>
            <person name="Miettinen O."/>
            <person name="Hibbett D.S."/>
            <person name="Nagy L.G."/>
        </authorList>
    </citation>
    <scope>NUCLEOTIDE SEQUENCE [LARGE SCALE GENOMIC DNA]</scope>
    <source>
        <strain evidence="1 2">NL-1719</strain>
    </source>
</reference>
<protein>
    <submittedName>
        <fullName evidence="1">Uncharacterized protein</fullName>
    </submittedName>
</protein>
<sequence length="473" mass="51131">MGNPRMDQYTPRKHGPGDYPDTELAYITPAWAKPQANGHRHRHLIGFVLLGCAFGAAFLYSRSVHPIHQVIKASKPPHISTAVSSVFPSDVDVGECIEWGAKNTSWWNSAASSTIRFPLNMDSLFFLREGTPIDGTFQVFEADPTKYEPGKVHVELSISSRYEGFIDQTKVCHLTKEGGGDGLGIMADFTHSWFDNTKIDVTVRIPIPESGEELKISNFETDLPYIRQVLYTSYPITFGNLKLSGQGQDVDAVGIVADTVDMRTSDALVGGLFETTGPISLFTKNGMVSGRFNTSSTVSLVTSNAPISAIAYLKNDESTGQAAELIMQTTNGAIDGTISLESLADDGFGGWFNISTTTSNGASHLKLMSISPRAKLDLTAHTTGSSDGAAVELGPGYEGAFNLETAPGSKAEVDIWPFSVHQDPEHRGRKRAALVINNHNKAEGRVWWDSDGQDLGRGTIEIMSTSGKVGLKV</sequence>
<accession>A0ACD3AJZ0</accession>
<evidence type="ECO:0000313" key="1">
    <source>
        <dbReference type="EMBL" id="TFK65182.1"/>
    </source>
</evidence>
<dbReference type="Proteomes" id="UP000308600">
    <property type="component" value="Unassembled WGS sequence"/>
</dbReference>
<organism evidence="1 2">
    <name type="scientific">Pluteus cervinus</name>
    <dbReference type="NCBI Taxonomy" id="181527"/>
    <lineage>
        <taxon>Eukaryota</taxon>
        <taxon>Fungi</taxon>
        <taxon>Dikarya</taxon>
        <taxon>Basidiomycota</taxon>
        <taxon>Agaricomycotina</taxon>
        <taxon>Agaricomycetes</taxon>
        <taxon>Agaricomycetidae</taxon>
        <taxon>Agaricales</taxon>
        <taxon>Pluteineae</taxon>
        <taxon>Pluteaceae</taxon>
        <taxon>Pluteus</taxon>
    </lineage>
</organism>
<dbReference type="EMBL" id="ML208445">
    <property type="protein sequence ID" value="TFK65182.1"/>
    <property type="molecule type" value="Genomic_DNA"/>
</dbReference>
<gene>
    <name evidence="1" type="ORF">BDN72DRAFT_845831</name>
</gene>
<keyword evidence="2" id="KW-1185">Reference proteome</keyword>
<proteinExistence type="predicted"/>
<evidence type="ECO:0000313" key="2">
    <source>
        <dbReference type="Proteomes" id="UP000308600"/>
    </source>
</evidence>